<evidence type="ECO:0000256" key="7">
    <source>
        <dbReference type="ARBA" id="ARBA00023136"/>
    </source>
</evidence>
<dbReference type="InterPro" id="IPR032675">
    <property type="entry name" value="LRR_dom_sf"/>
</dbReference>
<dbReference type="Pfam" id="PF13855">
    <property type="entry name" value="LRR_8"/>
    <property type="match status" value="1"/>
</dbReference>
<evidence type="ECO:0000256" key="3">
    <source>
        <dbReference type="ARBA" id="ARBA00022692"/>
    </source>
</evidence>
<keyword evidence="3" id="KW-0812">Transmembrane</keyword>
<feature type="domain" description="Leucine-rich repeat-containing N-terminal plant-type" evidence="9">
    <location>
        <begin position="94"/>
        <end position="139"/>
    </location>
</feature>
<dbReference type="PANTHER" id="PTHR48063">
    <property type="entry name" value="LRR RECEPTOR-LIKE KINASE"/>
    <property type="match status" value="1"/>
</dbReference>
<dbReference type="PANTHER" id="PTHR48063:SF112">
    <property type="entry name" value="RECEPTOR LIKE PROTEIN 30-LIKE"/>
    <property type="match status" value="1"/>
</dbReference>
<dbReference type="InterPro" id="IPR001611">
    <property type="entry name" value="Leu-rich_rpt"/>
</dbReference>
<dbReference type="GO" id="GO:0016020">
    <property type="term" value="C:membrane"/>
    <property type="evidence" value="ECO:0007669"/>
    <property type="project" value="UniProtKB-SubCell"/>
</dbReference>
<dbReference type="EMBL" id="LVLJ01001368">
    <property type="protein sequence ID" value="OAE30077.1"/>
    <property type="molecule type" value="Genomic_DNA"/>
</dbReference>
<dbReference type="Pfam" id="PF00560">
    <property type="entry name" value="LRR_1"/>
    <property type="match status" value="3"/>
</dbReference>
<evidence type="ECO:0000256" key="1">
    <source>
        <dbReference type="ARBA" id="ARBA00004479"/>
    </source>
</evidence>
<keyword evidence="6" id="KW-1133">Transmembrane helix</keyword>
<keyword evidence="2" id="KW-0433">Leucine-rich repeat</keyword>
<name>A0A176WAG3_MARPO</name>
<organism evidence="10 11">
    <name type="scientific">Marchantia polymorpha subsp. ruderalis</name>
    <dbReference type="NCBI Taxonomy" id="1480154"/>
    <lineage>
        <taxon>Eukaryota</taxon>
        <taxon>Viridiplantae</taxon>
        <taxon>Streptophyta</taxon>
        <taxon>Embryophyta</taxon>
        <taxon>Marchantiophyta</taxon>
        <taxon>Marchantiopsida</taxon>
        <taxon>Marchantiidae</taxon>
        <taxon>Marchantiales</taxon>
        <taxon>Marchantiaceae</taxon>
        <taxon>Marchantia</taxon>
    </lineage>
</organism>
<dbReference type="InterPro" id="IPR013210">
    <property type="entry name" value="LRR_N_plant-typ"/>
</dbReference>
<dbReference type="Proteomes" id="UP000077202">
    <property type="component" value="Unassembled WGS sequence"/>
</dbReference>
<dbReference type="InterPro" id="IPR046956">
    <property type="entry name" value="RLP23-like"/>
</dbReference>
<accession>A0A176WAG3</accession>
<evidence type="ECO:0000256" key="5">
    <source>
        <dbReference type="ARBA" id="ARBA00022737"/>
    </source>
</evidence>
<proteinExistence type="predicted"/>
<evidence type="ECO:0000256" key="2">
    <source>
        <dbReference type="ARBA" id="ARBA00022614"/>
    </source>
</evidence>
<keyword evidence="5" id="KW-0677">Repeat</keyword>
<evidence type="ECO:0000256" key="4">
    <source>
        <dbReference type="ARBA" id="ARBA00022729"/>
    </source>
</evidence>
<evidence type="ECO:0000256" key="8">
    <source>
        <dbReference type="ARBA" id="ARBA00023180"/>
    </source>
</evidence>
<comment type="subcellular location">
    <subcellularLocation>
        <location evidence="1">Membrane</location>
        <topology evidence="1">Single-pass type I membrane protein</topology>
    </subcellularLocation>
</comment>
<gene>
    <name evidence="10" type="ORF">AXG93_1474s1230</name>
</gene>
<dbReference type="SUPFAM" id="SSF52047">
    <property type="entry name" value="RNI-like"/>
    <property type="match status" value="1"/>
</dbReference>
<protein>
    <recommendedName>
        <fullName evidence="9">Leucine-rich repeat-containing N-terminal plant-type domain-containing protein</fullName>
    </recommendedName>
</protein>
<evidence type="ECO:0000313" key="10">
    <source>
        <dbReference type="EMBL" id="OAE30077.1"/>
    </source>
</evidence>
<evidence type="ECO:0000313" key="11">
    <source>
        <dbReference type="Proteomes" id="UP000077202"/>
    </source>
</evidence>
<keyword evidence="4" id="KW-0732">Signal</keyword>
<comment type="caution">
    <text evidence="10">The sequence shown here is derived from an EMBL/GenBank/DDBJ whole genome shotgun (WGS) entry which is preliminary data.</text>
</comment>
<dbReference type="AlphaFoldDB" id="A0A176WAG3"/>
<evidence type="ECO:0000259" key="9">
    <source>
        <dbReference type="Pfam" id="PF08263"/>
    </source>
</evidence>
<keyword evidence="8" id="KW-0325">Glycoprotein</keyword>
<dbReference type="Pfam" id="PF08263">
    <property type="entry name" value="LRRNT_2"/>
    <property type="match status" value="1"/>
</dbReference>
<keyword evidence="11" id="KW-1185">Reference proteome</keyword>
<dbReference type="FunFam" id="3.80.10.10:FF:000041">
    <property type="entry name" value="LRR receptor-like serine/threonine-protein kinase ERECTA"/>
    <property type="match status" value="1"/>
</dbReference>
<keyword evidence="7" id="KW-0472">Membrane</keyword>
<dbReference type="Gene3D" id="3.80.10.10">
    <property type="entry name" value="Ribonuclease Inhibitor"/>
    <property type="match status" value="2"/>
</dbReference>
<evidence type="ECO:0000256" key="6">
    <source>
        <dbReference type="ARBA" id="ARBA00022989"/>
    </source>
</evidence>
<sequence length="544" mass="61027">MSTMFVTRCTWYALSQFHCTKCFELLLIMRRICTVRLQSKIMWTMQNSKRRPTSRKCTESMAGTAMGWTCVTVLVLLSVRASAQARAPKTCKAADEAALLDFRRDFTCSDDIDPGVTCPLDSWTSDSDCCTDWEGISCDSRGRVKKIKVTSFFRPPSSFGIRGNERRPFGRPLAELKELQDIEMRFVQMSQPLPKAFANITKLRRLSLIACNIIGEIPGEYGRLSNLETLRVDTVSPDYFGQGMVGTTGIPQELCSLHKLKHLFLFYNPQLSGSIPSCIDRWTSIESISIFNTMPGFTGVGGLTGKLPATIGKLSTLKKLRLSWNNLRGELPKSITNLRHLRVLELDHNQFTGSIPPQIAYMKSLEALNLHSNRLYGKIPHSIAALSNLIGLDLGNNSFWGEIPSVIYNMPRLGSLILNNNRIWGRFPQYWGPDDAMKFFQIDVSHNYLSGPLPSKLKHNTFFFDASFNSLSGSLPASIGELTFLRELDLSYCKFTGRIPADIANAPALTRLDLSFNKLSGPVPEALRRIPELYLAFDNVTGYR</sequence>
<reference evidence="10" key="1">
    <citation type="submission" date="2016-03" db="EMBL/GenBank/DDBJ databases">
        <title>Mechanisms controlling the formation of the plant cell surface in tip-growing cells are functionally conserved among land plants.</title>
        <authorList>
            <person name="Honkanen S."/>
            <person name="Jones V.A."/>
            <person name="Morieri G."/>
            <person name="Champion C."/>
            <person name="Hetherington A.J."/>
            <person name="Kelly S."/>
            <person name="Saint-Marcoux D."/>
            <person name="Proust H."/>
            <person name="Prescott H."/>
            <person name="Dolan L."/>
        </authorList>
    </citation>
    <scope>NUCLEOTIDE SEQUENCE [LARGE SCALE GENOMIC DNA]</scope>
    <source>
        <tissue evidence="10">Whole gametophyte</tissue>
    </source>
</reference>